<accession>A0A1D1UWR8</accession>
<reference evidence="1 2" key="1">
    <citation type="journal article" date="2016" name="Nat. Commun.">
        <title>Extremotolerant tardigrade genome and improved radiotolerance of human cultured cells by tardigrade-unique protein.</title>
        <authorList>
            <person name="Hashimoto T."/>
            <person name="Horikawa D.D."/>
            <person name="Saito Y."/>
            <person name="Kuwahara H."/>
            <person name="Kozuka-Hata H."/>
            <person name="Shin-I T."/>
            <person name="Minakuchi Y."/>
            <person name="Ohishi K."/>
            <person name="Motoyama A."/>
            <person name="Aizu T."/>
            <person name="Enomoto A."/>
            <person name="Kondo K."/>
            <person name="Tanaka S."/>
            <person name="Hara Y."/>
            <person name="Koshikawa S."/>
            <person name="Sagara H."/>
            <person name="Miura T."/>
            <person name="Yokobori S."/>
            <person name="Miyagawa K."/>
            <person name="Suzuki Y."/>
            <person name="Kubo T."/>
            <person name="Oyama M."/>
            <person name="Kohara Y."/>
            <person name="Fujiyama A."/>
            <person name="Arakawa K."/>
            <person name="Katayama T."/>
            <person name="Toyoda A."/>
            <person name="Kunieda T."/>
        </authorList>
    </citation>
    <scope>NUCLEOTIDE SEQUENCE [LARGE SCALE GENOMIC DNA]</scope>
    <source>
        <strain evidence="1 2">YOKOZUNA-1</strain>
    </source>
</reference>
<name>A0A1D1UWR8_RAMVA</name>
<protein>
    <submittedName>
        <fullName evidence="1">Uncharacterized protein</fullName>
    </submittedName>
</protein>
<proteinExistence type="predicted"/>
<gene>
    <name evidence="1" type="primary">RvY_02996</name>
    <name evidence="1" type="synonym">RvY_02996.1</name>
    <name evidence="1" type="ORF">RvY_02996-1</name>
</gene>
<dbReference type="Proteomes" id="UP000186922">
    <property type="component" value="Unassembled WGS sequence"/>
</dbReference>
<keyword evidence="2" id="KW-1185">Reference proteome</keyword>
<dbReference type="AlphaFoldDB" id="A0A1D1UWR8"/>
<sequence length="145" mass="16378">MQVRVSDRLLYCGARKFQIYKTCATSTYGHISCASLSGQLRLTSTKCRRHQFWLACRCGLASSNQLAAELYPEIKRLTEVLQKKELDFAGAMQRVLGLIEYFRQNENNFDEQSLFGKAFLKSVEDGRHFSHESGGQTAETVVPCG</sequence>
<dbReference type="EMBL" id="BDGG01000001">
    <property type="protein sequence ID" value="GAU90598.1"/>
    <property type="molecule type" value="Genomic_DNA"/>
</dbReference>
<organism evidence="1 2">
    <name type="scientific">Ramazzottius varieornatus</name>
    <name type="common">Water bear</name>
    <name type="synonym">Tardigrade</name>
    <dbReference type="NCBI Taxonomy" id="947166"/>
    <lineage>
        <taxon>Eukaryota</taxon>
        <taxon>Metazoa</taxon>
        <taxon>Ecdysozoa</taxon>
        <taxon>Tardigrada</taxon>
        <taxon>Eutardigrada</taxon>
        <taxon>Parachela</taxon>
        <taxon>Hypsibioidea</taxon>
        <taxon>Ramazzottiidae</taxon>
        <taxon>Ramazzottius</taxon>
    </lineage>
</organism>
<evidence type="ECO:0000313" key="2">
    <source>
        <dbReference type="Proteomes" id="UP000186922"/>
    </source>
</evidence>
<comment type="caution">
    <text evidence="1">The sequence shown here is derived from an EMBL/GenBank/DDBJ whole genome shotgun (WGS) entry which is preliminary data.</text>
</comment>
<evidence type="ECO:0000313" key="1">
    <source>
        <dbReference type="EMBL" id="GAU90598.1"/>
    </source>
</evidence>